<accession>A0A1Y4LG62</accession>
<dbReference type="Proteomes" id="UP000195447">
    <property type="component" value="Unassembled WGS sequence"/>
</dbReference>
<reference evidence="2" key="1">
    <citation type="submission" date="2017-04" db="EMBL/GenBank/DDBJ databases">
        <title>Function of individual gut microbiota members based on whole genome sequencing of pure cultures obtained from chicken caecum.</title>
        <authorList>
            <person name="Medvecky M."/>
            <person name="Cejkova D."/>
            <person name="Polansky O."/>
            <person name="Karasova D."/>
            <person name="Kubasova T."/>
            <person name="Cizek A."/>
            <person name="Rychlik I."/>
        </authorList>
    </citation>
    <scope>NUCLEOTIDE SEQUENCE [LARGE SCALE GENOMIC DNA]</scope>
    <source>
        <strain evidence="2">An178</strain>
    </source>
</reference>
<dbReference type="EMBL" id="NFKM01000034">
    <property type="protein sequence ID" value="OUP55687.1"/>
    <property type="molecule type" value="Genomic_DNA"/>
</dbReference>
<organism evidence="1 2">
    <name type="scientific">Faecalitalea cylindroides</name>
    <dbReference type="NCBI Taxonomy" id="39483"/>
    <lineage>
        <taxon>Bacteria</taxon>
        <taxon>Bacillati</taxon>
        <taxon>Bacillota</taxon>
        <taxon>Erysipelotrichia</taxon>
        <taxon>Erysipelotrichales</taxon>
        <taxon>Erysipelotrichaceae</taxon>
        <taxon>Faecalitalea</taxon>
    </lineage>
</organism>
<dbReference type="RefSeq" id="WP_087159225.1">
    <property type="nucleotide sequence ID" value="NZ_NFKM01000034.1"/>
</dbReference>
<proteinExistence type="predicted"/>
<evidence type="ECO:0000313" key="2">
    <source>
        <dbReference type="Proteomes" id="UP000195447"/>
    </source>
</evidence>
<evidence type="ECO:0000313" key="1">
    <source>
        <dbReference type="EMBL" id="OUP55687.1"/>
    </source>
</evidence>
<comment type="caution">
    <text evidence="1">The sequence shown here is derived from an EMBL/GenBank/DDBJ whole genome shotgun (WGS) entry which is preliminary data.</text>
</comment>
<name>A0A1Y4LG62_9FIRM</name>
<dbReference type="AlphaFoldDB" id="A0A1Y4LG62"/>
<sequence length="228" mass="26964">MTLPRIKEFFEKYDDIDNAIFNNYRDFIMEYHKERNNFIGLPVSKWTPTMIQGFYDNLVKKIKLKGKLTDGHCGYGYVPNKSGGFYGLWLIPKGESNFKINKEQTMKYIPYIQMQFEAKKDLNGKQQSTMKICLKIEVKEGDDYINLRNEITKGERIFEVNLDNETIKFEKPQHWGSGRTMTLYELDLNNEGEYTEVKQVFEKVFKSFDEIYEKIGKRTSEESDLKIS</sequence>
<protein>
    <submittedName>
        <fullName evidence="1">Uncharacterized protein</fullName>
    </submittedName>
</protein>
<keyword evidence="2" id="KW-1185">Reference proteome</keyword>
<gene>
    <name evidence="1" type="ORF">B5F14_10080</name>
</gene>